<evidence type="ECO:0000313" key="1">
    <source>
        <dbReference type="EMBL" id="AAF63070.1"/>
    </source>
</evidence>
<dbReference type="Proteomes" id="UP000002581">
    <property type="component" value="Segment"/>
</dbReference>
<name>Q9MBL7_9CAUD</name>
<keyword evidence="2" id="KW-1185">Reference proteome</keyword>
<reference evidence="1 2" key="1">
    <citation type="journal article" date="1998" name="Virology">
        <title>The structural gene module in Streptococcus thermophilus bacteriophage phi Sfi11 shows a hierarchy of relatedness to Siphoviridae from a wide range of bacterial hosts.</title>
        <authorList>
            <person name="Lucchini S."/>
            <person name="Desiere F."/>
            <person name="Brussow H."/>
        </authorList>
    </citation>
    <scope>NUCLEOTIDE SEQUENCE [LARGE SCALE GENOMIC DNA]</scope>
</reference>
<organism evidence="1 2">
    <name type="scientific">Streptococcus phage Sfi11</name>
    <dbReference type="NCBI Taxonomy" id="2681625"/>
    <lineage>
        <taxon>Viruses</taxon>
        <taxon>Duplodnaviria</taxon>
        <taxon>Heunggongvirae</taxon>
        <taxon>Uroviricota</taxon>
        <taxon>Caudoviricetes</taxon>
        <taxon>Aliceevansviridae</taxon>
        <taxon>Brussowvirus</taxon>
        <taxon>Brussowvirus Sfi11</taxon>
    </lineage>
</organism>
<protein>
    <submittedName>
        <fullName evidence="1">Gp68</fullName>
    </submittedName>
</protein>
<dbReference type="RefSeq" id="NP_056672.1">
    <property type="nucleotide sequence ID" value="NC_002214.1"/>
</dbReference>
<accession>Q9MBL7</accession>
<dbReference type="GeneID" id="1262664"/>
<evidence type="ECO:0000313" key="2">
    <source>
        <dbReference type="Proteomes" id="UP000002581"/>
    </source>
</evidence>
<reference evidence="1 2" key="2">
    <citation type="journal article" date="1999" name="J. Virol.">
        <title>Comparative genomics of Streptococcus thermophilus phage species supports a modular evolution theory.</title>
        <authorList>
            <person name="Lucchini S."/>
            <person name="Desiere F."/>
            <person name="Brussow H."/>
        </authorList>
    </citation>
    <scope>NUCLEOTIDE SEQUENCE</scope>
</reference>
<dbReference type="KEGG" id="vg:1262664"/>
<dbReference type="EMBL" id="AF158600">
    <property type="protein sequence ID" value="AAF63070.1"/>
    <property type="molecule type" value="Genomic_DNA"/>
</dbReference>
<sequence length="68" mass="8142">MFVSWVKTKKDRHNCRHFMKVNTTIISERLDQCYCRKLMRKQHSNVANASFENIHAGERLHTIALNRK</sequence>
<proteinExistence type="predicted"/>